<evidence type="ECO:0008006" key="7">
    <source>
        <dbReference type="Google" id="ProtNLM"/>
    </source>
</evidence>
<proteinExistence type="inferred from homology"/>
<keyword evidence="1" id="KW-0489">Methyltransferase</keyword>
<dbReference type="Pfam" id="PF01596">
    <property type="entry name" value="Methyltransf_3"/>
    <property type="match status" value="1"/>
</dbReference>
<comment type="caution">
    <text evidence="5">The sequence shown here is derived from an EMBL/GenBank/DDBJ whole genome shotgun (WGS) entry which is preliminary data.</text>
</comment>
<dbReference type="GO" id="GO:0008171">
    <property type="term" value="F:O-methyltransferase activity"/>
    <property type="evidence" value="ECO:0007669"/>
    <property type="project" value="InterPro"/>
</dbReference>
<keyword evidence="3" id="KW-0949">S-adenosyl-L-methionine</keyword>
<evidence type="ECO:0000256" key="3">
    <source>
        <dbReference type="ARBA" id="ARBA00022691"/>
    </source>
</evidence>
<evidence type="ECO:0000256" key="4">
    <source>
        <dbReference type="ARBA" id="ARBA00023453"/>
    </source>
</evidence>
<keyword evidence="2" id="KW-0808">Transferase</keyword>
<organism evidence="5 6">
    <name type="scientific">Ancylostoma ceylanicum</name>
    <dbReference type="NCBI Taxonomy" id="53326"/>
    <lineage>
        <taxon>Eukaryota</taxon>
        <taxon>Metazoa</taxon>
        <taxon>Ecdysozoa</taxon>
        <taxon>Nematoda</taxon>
        <taxon>Chromadorea</taxon>
        <taxon>Rhabditida</taxon>
        <taxon>Rhabditina</taxon>
        <taxon>Rhabditomorpha</taxon>
        <taxon>Strongyloidea</taxon>
        <taxon>Ancylostomatidae</taxon>
        <taxon>Ancylostomatinae</taxon>
        <taxon>Ancylostoma</taxon>
    </lineage>
</organism>
<dbReference type="GO" id="GO:0008757">
    <property type="term" value="F:S-adenosylmethionine-dependent methyltransferase activity"/>
    <property type="evidence" value="ECO:0007669"/>
    <property type="project" value="TreeGrafter"/>
</dbReference>
<dbReference type="SUPFAM" id="SSF53335">
    <property type="entry name" value="S-adenosyl-L-methionine-dependent methyltransferases"/>
    <property type="match status" value="1"/>
</dbReference>
<evidence type="ECO:0000313" key="6">
    <source>
        <dbReference type="Proteomes" id="UP000024635"/>
    </source>
</evidence>
<evidence type="ECO:0000313" key="5">
    <source>
        <dbReference type="EMBL" id="EYC07122.1"/>
    </source>
</evidence>
<dbReference type="AlphaFoldDB" id="A0A016TWZ2"/>
<dbReference type="OrthoDB" id="10251242at2759"/>
<dbReference type="CDD" id="cd02440">
    <property type="entry name" value="AdoMet_MTases"/>
    <property type="match status" value="1"/>
</dbReference>
<evidence type="ECO:0000256" key="1">
    <source>
        <dbReference type="ARBA" id="ARBA00022603"/>
    </source>
</evidence>
<dbReference type="PANTHER" id="PTHR10509">
    <property type="entry name" value="O-METHYLTRANSFERASE-RELATED"/>
    <property type="match status" value="1"/>
</dbReference>
<dbReference type="PROSITE" id="PS51682">
    <property type="entry name" value="SAM_OMT_I"/>
    <property type="match status" value="1"/>
</dbReference>
<dbReference type="STRING" id="53326.A0A016TWZ2"/>
<dbReference type="InterPro" id="IPR050362">
    <property type="entry name" value="Cation-dep_OMT"/>
</dbReference>
<dbReference type="Proteomes" id="UP000024635">
    <property type="component" value="Unassembled WGS sequence"/>
</dbReference>
<name>A0A016TWZ2_9BILA</name>
<comment type="similarity">
    <text evidence="4">Belongs to the class I-like SAM-binding methyltransferase superfamily. Cation-dependent O-methyltransferase family.</text>
</comment>
<reference evidence="6" key="1">
    <citation type="journal article" date="2015" name="Nat. Genet.">
        <title>The genome and transcriptome of the zoonotic hookworm Ancylostoma ceylanicum identify infection-specific gene families.</title>
        <authorList>
            <person name="Schwarz E.M."/>
            <person name="Hu Y."/>
            <person name="Antoshechkin I."/>
            <person name="Miller M.M."/>
            <person name="Sternberg P.W."/>
            <person name="Aroian R.V."/>
        </authorList>
    </citation>
    <scope>NUCLEOTIDE SEQUENCE</scope>
    <source>
        <strain evidence="6">HY135</strain>
    </source>
</reference>
<gene>
    <name evidence="5" type="primary">Acey_s0072.g696</name>
    <name evidence="5" type="ORF">Y032_0072g696</name>
</gene>
<dbReference type="PANTHER" id="PTHR10509:SF93">
    <property type="entry name" value="CATECHOL O-METHYLTRANSFERASE DOMAIN-CONTAINING PROTEIN 1"/>
    <property type="match status" value="1"/>
</dbReference>
<evidence type="ECO:0000256" key="2">
    <source>
        <dbReference type="ARBA" id="ARBA00022679"/>
    </source>
</evidence>
<accession>A0A016TWZ2</accession>
<dbReference type="Gene3D" id="3.40.50.150">
    <property type="entry name" value="Vaccinia Virus protein VP39"/>
    <property type="match status" value="1"/>
</dbReference>
<dbReference type="InterPro" id="IPR002935">
    <property type="entry name" value="SAM_O-MeTrfase"/>
</dbReference>
<dbReference type="GO" id="GO:0032259">
    <property type="term" value="P:methylation"/>
    <property type="evidence" value="ECO:0007669"/>
    <property type="project" value="UniProtKB-KW"/>
</dbReference>
<dbReference type="EMBL" id="JARK01001408">
    <property type="protein sequence ID" value="EYC07122.1"/>
    <property type="molecule type" value="Genomic_DNA"/>
</dbReference>
<protein>
    <recommendedName>
        <fullName evidence="7">O-methyltransferase</fullName>
    </recommendedName>
</protein>
<dbReference type="InterPro" id="IPR029063">
    <property type="entry name" value="SAM-dependent_MTases_sf"/>
</dbReference>
<keyword evidence="6" id="KW-1185">Reference proteome</keyword>
<sequence>MCSKRSEDVLYSLDLGIMKNLLRNISAVSRNFRRFSPWVQTLDPEKWVAKSIGPSIKMTIVSKSYNKGADSVINYCTKLTVKLHPLQAELQEATLNNAPFAGMLGAPEVLTIGANFIHLIGGKKALDIGTFTGASALAWAIATGKDGEVYTFDVSHENYKQFGVPVISKDEEIFKRIIPVEAPALERLDRMIAEGQSGTFDFAFIDADKENYPNYYDRVVTLLRKGGVLMIDNALWSGSVAQDPSTFTESTKSIDETNQKIFKDDRTHSALINCGDGIHIAFKA</sequence>